<organism evidence="1 2">
    <name type="scientific">Vermiconidia calcicola</name>
    <dbReference type="NCBI Taxonomy" id="1690605"/>
    <lineage>
        <taxon>Eukaryota</taxon>
        <taxon>Fungi</taxon>
        <taxon>Dikarya</taxon>
        <taxon>Ascomycota</taxon>
        <taxon>Pezizomycotina</taxon>
        <taxon>Dothideomycetes</taxon>
        <taxon>Dothideomycetidae</taxon>
        <taxon>Mycosphaerellales</taxon>
        <taxon>Extremaceae</taxon>
        <taxon>Vermiconidia</taxon>
    </lineage>
</organism>
<protein>
    <submittedName>
        <fullName evidence="1">Uncharacterized protein</fullName>
    </submittedName>
</protein>
<name>A0ACC3MJ96_9PEZI</name>
<gene>
    <name evidence="1" type="ORF">LTR37_018137</name>
</gene>
<reference evidence="1" key="1">
    <citation type="submission" date="2023-07" db="EMBL/GenBank/DDBJ databases">
        <title>Black Yeasts Isolated from many extreme environments.</title>
        <authorList>
            <person name="Coleine C."/>
            <person name="Stajich J.E."/>
            <person name="Selbmann L."/>
        </authorList>
    </citation>
    <scope>NUCLEOTIDE SEQUENCE</scope>
    <source>
        <strain evidence="1">CCFEE 5714</strain>
    </source>
</reference>
<evidence type="ECO:0000313" key="1">
    <source>
        <dbReference type="EMBL" id="KAK3696056.1"/>
    </source>
</evidence>
<sequence>MIGNKLHLTSNPLLRDVTPSSLILTTLAFALLIVLAYVVLTELYRSKLRIPNIPGPTGLPIVGNLYQLNPDPAETLHRWTKQYGGVYQIVLGTMPVVVFGSMQAARDVFIGQGSSLLDKPKLYTFHSVLSSVASSIGTTSWSESTKRRRKTAASAMNRPAVASYLPFIHDLTRDLIKDLSQKGQGGAVAFDPRHSISRTITDLTLTVNYGARLPDDDALLEEIIDVEDGLSRIKTPLGSAQDFIPILRLLPFNKKTQTAREINRRRLIFLNRFSDEMEARVKAGEDKACIQGNCLKDPDVKLDKIDLLGISMSMVSGGLDTMVNTLAWSIGTFALRPDIQDRAYQSICDVYGSKSWGPIEDENSVPYITALVKECLRTFCVLRLSLPRATWKDVQYGDIFIPKGTTVFLNAWGCNRDEDVFGPDAEVFRPERYLEDPELPHAAYGFGTRMCAGFQLANRQLHVLFLRLLWSFKIEPSEDPGESDWQMRPLEDVTEPWHLAAIPPSFKVRFTPRDSDALEAMVAS</sequence>
<proteinExistence type="predicted"/>
<dbReference type="EMBL" id="JAUTXU010000247">
    <property type="protein sequence ID" value="KAK3696056.1"/>
    <property type="molecule type" value="Genomic_DNA"/>
</dbReference>
<accession>A0ACC3MJ96</accession>
<dbReference type="Proteomes" id="UP001281147">
    <property type="component" value="Unassembled WGS sequence"/>
</dbReference>
<comment type="caution">
    <text evidence="1">The sequence shown here is derived from an EMBL/GenBank/DDBJ whole genome shotgun (WGS) entry which is preliminary data.</text>
</comment>
<evidence type="ECO:0000313" key="2">
    <source>
        <dbReference type="Proteomes" id="UP001281147"/>
    </source>
</evidence>
<keyword evidence="2" id="KW-1185">Reference proteome</keyword>